<protein>
    <recommendedName>
        <fullName evidence="2">NAD(P)-binding domain-containing protein</fullName>
    </recommendedName>
</protein>
<dbReference type="EMBL" id="UINC01058089">
    <property type="protein sequence ID" value="SVB79965.1"/>
    <property type="molecule type" value="Genomic_DNA"/>
</dbReference>
<sequence length="34" mass="3709">MKILVTGGLGFIGSNFILKLLHDSDEHKIINVDA</sequence>
<dbReference type="SUPFAM" id="SSF51735">
    <property type="entry name" value="NAD(P)-binding Rossmann-fold domains"/>
    <property type="match status" value="1"/>
</dbReference>
<evidence type="ECO:0000313" key="1">
    <source>
        <dbReference type="EMBL" id="SVB79965.1"/>
    </source>
</evidence>
<reference evidence="1" key="1">
    <citation type="submission" date="2018-05" db="EMBL/GenBank/DDBJ databases">
        <authorList>
            <person name="Lanie J.A."/>
            <person name="Ng W.-L."/>
            <person name="Kazmierczak K.M."/>
            <person name="Andrzejewski T.M."/>
            <person name="Davidsen T.M."/>
            <person name="Wayne K.J."/>
            <person name="Tettelin H."/>
            <person name="Glass J.I."/>
            <person name="Rusch D."/>
            <person name="Podicherti R."/>
            <person name="Tsui H.-C.T."/>
            <person name="Winkler M.E."/>
        </authorList>
    </citation>
    <scope>NUCLEOTIDE SEQUENCE</scope>
</reference>
<proteinExistence type="predicted"/>
<name>A0A382GYP8_9ZZZZ</name>
<feature type="non-terminal residue" evidence="1">
    <location>
        <position position="34"/>
    </location>
</feature>
<dbReference type="Gene3D" id="3.40.50.720">
    <property type="entry name" value="NAD(P)-binding Rossmann-like Domain"/>
    <property type="match status" value="1"/>
</dbReference>
<accession>A0A382GYP8</accession>
<dbReference type="AlphaFoldDB" id="A0A382GYP8"/>
<evidence type="ECO:0008006" key="2">
    <source>
        <dbReference type="Google" id="ProtNLM"/>
    </source>
</evidence>
<gene>
    <name evidence="1" type="ORF">METZ01_LOCUS232819</name>
</gene>
<dbReference type="InterPro" id="IPR036291">
    <property type="entry name" value="NAD(P)-bd_dom_sf"/>
</dbReference>
<organism evidence="1">
    <name type="scientific">marine metagenome</name>
    <dbReference type="NCBI Taxonomy" id="408172"/>
    <lineage>
        <taxon>unclassified sequences</taxon>
        <taxon>metagenomes</taxon>
        <taxon>ecological metagenomes</taxon>
    </lineage>
</organism>